<feature type="domain" description="Polymerase nucleotidyl transferase" evidence="10">
    <location>
        <begin position="22"/>
        <end position="96"/>
    </location>
</feature>
<name>A0A7C3ZNA0_9CYAN</name>
<dbReference type="PANTHER" id="PTHR33571:SF14">
    <property type="entry name" value="PROTEIN ADENYLYLTRANSFERASE MJ0435-RELATED"/>
    <property type="match status" value="1"/>
</dbReference>
<gene>
    <name evidence="11" type="ORF">ENR15_24045</name>
</gene>
<keyword evidence="6" id="KW-0547">Nucleotide-binding</keyword>
<accession>A0A7C3ZNA0</accession>
<keyword evidence="3" id="KW-0808">Transferase</keyword>
<comment type="caution">
    <text evidence="11">The sequence shown here is derived from an EMBL/GenBank/DDBJ whole genome shotgun (WGS) entry which is preliminary data.</text>
</comment>
<dbReference type="SUPFAM" id="SSF81301">
    <property type="entry name" value="Nucleotidyltransferase"/>
    <property type="match status" value="1"/>
</dbReference>
<keyword evidence="7" id="KW-0067">ATP-binding</keyword>
<dbReference type="InterPro" id="IPR052038">
    <property type="entry name" value="Type-VII_TA_antitoxin"/>
</dbReference>
<keyword evidence="8" id="KW-0460">Magnesium</keyword>
<evidence type="ECO:0000256" key="7">
    <source>
        <dbReference type="ARBA" id="ARBA00022840"/>
    </source>
</evidence>
<evidence type="ECO:0000256" key="6">
    <source>
        <dbReference type="ARBA" id="ARBA00022741"/>
    </source>
</evidence>
<dbReference type="Gene3D" id="3.30.460.10">
    <property type="entry name" value="Beta Polymerase, domain 2"/>
    <property type="match status" value="1"/>
</dbReference>
<proteinExistence type="inferred from homology"/>
<dbReference type="PANTHER" id="PTHR33571">
    <property type="entry name" value="SSL8005 PROTEIN"/>
    <property type="match status" value="1"/>
</dbReference>
<keyword evidence="2" id="KW-1277">Toxin-antitoxin system</keyword>
<evidence type="ECO:0000256" key="9">
    <source>
        <dbReference type="ARBA" id="ARBA00038276"/>
    </source>
</evidence>
<dbReference type="EMBL" id="DSPX01000251">
    <property type="protein sequence ID" value="HGG03623.1"/>
    <property type="molecule type" value="Genomic_DNA"/>
</dbReference>
<dbReference type="InterPro" id="IPR043519">
    <property type="entry name" value="NT_sf"/>
</dbReference>
<evidence type="ECO:0000256" key="3">
    <source>
        <dbReference type="ARBA" id="ARBA00022679"/>
    </source>
</evidence>
<evidence type="ECO:0000256" key="2">
    <source>
        <dbReference type="ARBA" id="ARBA00022649"/>
    </source>
</evidence>
<comment type="similarity">
    <text evidence="9">Belongs to the MntA antitoxin family.</text>
</comment>
<dbReference type="CDD" id="cd05403">
    <property type="entry name" value="NT_KNTase_like"/>
    <property type="match status" value="1"/>
</dbReference>
<keyword evidence="4" id="KW-0548">Nucleotidyltransferase</keyword>
<sequence>MKTRDEVLQILASQKSWLLATYQITRIGVFGSYARGKQTETSDLDILVDYQKPPTLLKLVELRDYLSELFAIKVDVVTVNGLKPRIRDRVFSEVIYL</sequence>
<dbReference type="InterPro" id="IPR002934">
    <property type="entry name" value="Polymerase_NTP_transf_dom"/>
</dbReference>
<keyword evidence="5" id="KW-0479">Metal-binding</keyword>
<organism evidence="11">
    <name type="scientific">Planktothricoides sp. SpSt-374</name>
    <dbReference type="NCBI Taxonomy" id="2282167"/>
    <lineage>
        <taxon>Bacteria</taxon>
        <taxon>Bacillati</taxon>
        <taxon>Cyanobacteriota</taxon>
        <taxon>Cyanophyceae</taxon>
        <taxon>Oscillatoriophycideae</taxon>
        <taxon>Oscillatoriales</taxon>
        <taxon>Oscillatoriaceae</taxon>
        <taxon>Planktothricoides</taxon>
    </lineage>
</organism>
<protein>
    <submittedName>
        <fullName evidence="11">DNA polymerase beta</fullName>
    </submittedName>
</protein>
<evidence type="ECO:0000313" key="11">
    <source>
        <dbReference type="EMBL" id="HGG03623.1"/>
    </source>
</evidence>
<comment type="cofactor">
    <cofactor evidence="1">
        <name>Mg(2+)</name>
        <dbReference type="ChEBI" id="CHEBI:18420"/>
    </cofactor>
</comment>
<evidence type="ECO:0000256" key="4">
    <source>
        <dbReference type="ARBA" id="ARBA00022695"/>
    </source>
</evidence>
<evidence type="ECO:0000256" key="8">
    <source>
        <dbReference type="ARBA" id="ARBA00022842"/>
    </source>
</evidence>
<evidence type="ECO:0000259" key="10">
    <source>
        <dbReference type="Pfam" id="PF01909"/>
    </source>
</evidence>
<reference evidence="11" key="1">
    <citation type="journal article" date="2020" name="mSystems">
        <title>Genome- and Community-Level Interaction Insights into Carbon Utilization and Element Cycling Functions of Hydrothermarchaeota in Hydrothermal Sediment.</title>
        <authorList>
            <person name="Zhou Z."/>
            <person name="Liu Y."/>
            <person name="Xu W."/>
            <person name="Pan J."/>
            <person name="Luo Z.H."/>
            <person name="Li M."/>
        </authorList>
    </citation>
    <scope>NUCLEOTIDE SEQUENCE [LARGE SCALE GENOMIC DNA]</scope>
    <source>
        <strain evidence="11">SpSt-374</strain>
    </source>
</reference>
<dbReference type="GO" id="GO:0016779">
    <property type="term" value="F:nucleotidyltransferase activity"/>
    <property type="evidence" value="ECO:0007669"/>
    <property type="project" value="UniProtKB-KW"/>
</dbReference>
<dbReference type="GO" id="GO:0005524">
    <property type="term" value="F:ATP binding"/>
    <property type="evidence" value="ECO:0007669"/>
    <property type="project" value="UniProtKB-KW"/>
</dbReference>
<dbReference type="AlphaFoldDB" id="A0A7C3ZNA0"/>
<evidence type="ECO:0000256" key="5">
    <source>
        <dbReference type="ARBA" id="ARBA00022723"/>
    </source>
</evidence>
<dbReference type="GO" id="GO:0046872">
    <property type="term" value="F:metal ion binding"/>
    <property type="evidence" value="ECO:0007669"/>
    <property type="project" value="UniProtKB-KW"/>
</dbReference>
<dbReference type="Pfam" id="PF01909">
    <property type="entry name" value="NTP_transf_2"/>
    <property type="match status" value="1"/>
</dbReference>
<evidence type="ECO:0000256" key="1">
    <source>
        <dbReference type="ARBA" id="ARBA00001946"/>
    </source>
</evidence>